<dbReference type="AlphaFoldDB" id="A0A0G0EQ42"/>
<protein>
    <submittedName>
        <fullName evidence="2">Membrane protein</fullName>
    </submittedName>
</protein>
<dbReference type="GO" id="GO:0005886">
    <property type="term" value="C:plasma membrane"/>
    <property type="evidence" value="ECO:0007669"/>
    <property type="project" value="TreeGrafter"/>
</dbReference>
<proteinExistence type="predicted"/>
<feature type="domain" description="DUF218" evidence="1">
    <location>
        <begin position="54"/>
        <end position="184"/>
    </location>
</feature>
<name>A0A0G0EQ42_UNCC3</name>
<gene>
    <name evidence="2" type="ORF">UR67_C0006G0024</name>
</gene>
<dbReference type="STRING" id="1618350.UR67_C0006G0024"/>
<dbReference type="EMBL" id="LBQB01000006">
    <property type="protein sequence ID" value="KKP69457.1"/>
    <property type="molecule type" value="Genomic_DNA"/>
</dbReference>
<dbReference type="InterPro" id="IPR003848">
    <property type="entry name" value="DUF218"/>
</dbReference>
<dbReference type="PANTHER" id="PTHR30336:SF20">
    <property type="entry name" value="DUF218 DOMAIN-CONTAINING PROTEIN"/>
    <property type="match status" value="1"/>
</dbReference>
<dbReference type="Pfam" id="PF02698">
    <property type="entry name" value="DUF218"/>
    <property type="match status" value="1"/>
</dbReference>
<reference evidence="2 3" key="1">
    <citation type="journal article" date="2015" name="Nature">
        <title>rRNA introns, odd ribosomes, and small enigmatic genomes across a large radiation of phyla.</title>
        <authorList>
            <person name="Brown C.T."/>
            <person name="Hug L.A."/>
            <person name="Thomas B.C."/>
            <person name="Sharon I."/>
            <person name="Castelle C.J."/>
            <person name="Singh A."/>
            <person name="Wilkins M.J."/>
            <person name="Williams K.H."/>
            <person name="Banfield J.F."/>
        </authorList>
    </citation>
    <scope>NUCLEOTIDE SEQUENCE [LARGE SCALE GENOMIC DNA]</scope>
</reference>
<dbReference type="Proteomes" id="UP000034581">
    <property type="component" value="Unassembled WGS sequence"/>
</dbReference>
<dbReference type="PANTHER" id="PTHR30336">
    <property type="entry name" value="INNER MEMBRANE PROTEIN, PROBABLE PERMEASE"/>
    <property type="match status" value="1"/>
</dbReference>
<dbReference type="CDD" id="cd06259">
    <property type="entry name" value="YdcF-like"/>
    <property type="match status" value="1"/>
</dbReference>
<dbReference type="InterPro" id="IPR051599">
    <property type="entry name" value="Cell_Envelope_Assoc"/>
</dbReference>
<dbReference type="Gene3D" id="3.40.50.620">
    <property type="entry name" value="HUPs"/>
    <property type="match status" value="1"/>
</dbReference>
<organism evidence="2 3">
    <name type="scientific">candidate division CPR3 bacterium GW2011_GWF2_35_18</name>
    <dbReference type="NCBI Taxonomy" id="1618350"/>
    <lineage>
        <taxon>Bacteria</taxon>
        <taxon>Bacteria division CPR3</taxon>
    </lineage>
</organism>
<dbReference type="InterPro" id="IPR014729">
    <property type="entry name" value="Rossmann-like_a/b/a_fold"/>
</dbReference>
<evidence type="ECO:0000313" key="3">
    <source>
        <dbReference type="Proteomes" id="UP000034581"/>
    </source>
</evidence>
<evidence type="ECO:0000313" key="2">
    <source>
        <dbReference type="EMBL" id="KKP69457.1"/>
    </source>
</evidence>
<sequence length="434" mass="49245">MIEPLYGLSSKEIVTSAERAQRIETVLKSQLTKQTNEFVDPAPVVKEGSEADFLIVYGQGPVLPGNLREHDDTQGDVNVYCRLNAVAAAAMYREGLTTKVILTGGRTGRQELKSEGELMKNIMVHEYGIPEEAILVEDKAGNTLQNYANSLEMEGGIKEGSRIMHLAAPHHTGRVHMMAKMYDLDGPTFSSEQVLRQVFDTAIRGEDYDTNFIGFDSNTARKITQNMHILFNADDNPNFFARATAENRWTEGLIQMPEYWIMQAAMINDEKRFIRILQTLKDIKMVLPECQHPLGKDLNYQENVIGPFLQRCGIDLSAIDFNNPEAIHVLMQRMRDVKRDLSPQVWDSIYGSEYANYENPEEWLPRIIADIDLVIAGIEGKAKGIHRPNFLRELLVPAENWLSERGIELPDEDNINKIDELLILKRSIQEKISN</sequence>
<accession>A0A0G0EQ42</accession>
<comment type="caution">
    <text evidence="2">The sequence shown here is derived from an EMBL/GenBank/DDBJ whole genome shotgun (WGS) entry which is preliminary data.</text>
</comment>
<evidence type="ECO:0000259" key="1">
    <source>
        <dbReference type="Pfam" id="PF02698"/>
    </source>
</evidence>